<dbReference type="AlphaFoldDB" id="A0A1M5Q2M5"/>
<dbReference type="InterPro" id="IPR001119">
    <property type="entry name" value="SLH_dom"/>
</dbReference>
<protein>
    <submittedName>
        <fullName evidence="4">S-layer homology domain-containing protein</fullName>
    </submittedName>
</protein>
<evidence type="ECO:0000313" key="4">
    <source>
        <dbReference type="EMBL" id="SHH08011.1"/>
    </source>
</evidence>
<feature type="signal peptide" evidence="2">
    <location>
        <begin position="1"/>
        <end position="33"/>
    </location>
</feature>
<dbReference type="PANTHER" id="PTHR43308">
    <property type="entry name" value="OUTER MEMBRANE PROTEIN ALPHA-RELATED"/>
    <property type="match status" value="1"/>
</dbReference>
<feature type="chain" id="PRO_5012500008" evidence="2">
    <location>
        <begin position="34"/>
        <end position="882"/>
    </location>
</feature>
<dbReference type="OrthoDB" id="2611444at2"/>
<organism evidence="4 5">
    <name type="scientific">Thermosyntropha lipolytica DSM 11003</name>
    <dbReference type="NCBI Taxonomy" id="1123382"/>
    <lineage>
        <taxon>Bacteria</taxon>
        <taxon>Bacillati</taxon>
        <taxon>Bacillota</taxon>
        <taxon>Clostridia</taxon>
        <taxon>Eubacteriales</taxon>
        <taxon>Syntrophomonadaceae</taxon>
        <taxon>Thermosyntropha</taxon>
    </lineage>
</organism>
<dbReference type="Pfam" id="PF00395">
    <property type="entry name" value="SLH"/>
    <property type="match status" value="2"/>
</dbReference>
<feature type="domain" description="SLH" evidence="3">
    <location>
        <begin position="165"/>
        <end position="228"/>
    </location>
</feature>
<dbReference type="PANTHER" id="PTHR43308:SF1">
    <property type="entry name" value="OUTER MEMBRANE PROTEIN ALPHA"/>
    <property type="match status" value="1"/>
</dbReference>
<reference evidence="5" key="1">
    <citation type="submission" date="2016-11" db="EMBL/GenBank/DDBJ databases">
        <authorList>
            <person name="Varghese N."/>
            <person name="Submissions S."/>
        </authorList>
    </citation>
    <scope>NUCLEOTIDE SEQUENCE [LARGE SCALE GENOMIC DNA]</scope>
    <source>
        <strain evidence="5">DSM 11003</strain>
    </source>
</reference>
<gene>
    <name evidence="4" type="ORF">SAMN02745221_01632</name>
</gene>
<feature type="domain" description="SLH" evidence="3">
    <location>
        <begin position="33"/>
        <end position="96"/>
    </location>
</feature>
<accession>A0A1M5Q2M5</accession>
<sequence length="882" mass="97204">MPQNKSVWLSCLVLFFFLGACFSPFIGSKAALAAVPFPDVPSSHWAYKHVLKMSSREVVAGYQDGTFKPDNAVTQLEAVLMAVRNMEKEDEIAKIDASRPLPFSVPGWAQAKAKKELLFAVDKGLIVPGEQNFAATSLATRAWMTQLMIRMIGKDTEAQLYAHQNSGFKDDSSIPERYRGYINAAVNYEIIAGFSDQTFKPNAIVTRAQSVVMLGKCEKYLNLNNTLTGKIISFNPSHLVIATDEGTKTLSLASGVLAFDQNGSLINITQIQPSAQVVVTVKNNQAKMLELMGTSAPVAAFRKLTGKVVKINPEIRLLIVEDEKGSLYTRTIAPNVPVTDSQGKTWDFASIPENAQVELSLNLSEEVVAITLLTSASDSLDQGIIAEIDQNKKLIILKNGNSYQAFKYSSLTEVEIEGLRFATVEDLLPGDEVKITLENNIITKIKLIKAKQELTLKGQVIENLYARKLLLIETADKKIQAFKVADDVQINIGNIKAPALADIVKGDNIEAVISGGEITSITVNSRYAASKISATVVAVDITSRTLVLKDNDGRLLTYEVSKAADIKIDNQTASLADIKKDMKIRIELLGDKIIYVENAGQQAGTIISVNSERSLISVKEGSGFVNTYKVINNADIQIQNITRPKLSDLKADDYIEFSLNSEEIITGIKVRRVINYEVTSASSSYLRVVDSQGRSDYIEADNYTEIIIPGLVRPGLGDFRKGDTIKVTFLGFKVEKIELAPVLTGQITGIDTYSGTITITTLEGKTARTTFASGSQIIDQGQKYYTLRYLSSGDRVKITENADGSINIYLMSKIRTRFAEFTSSYTELLVKRTSGYTYDRYSLVANCYIHKGNTLLSYRDLAENDWIDIYVLDNTVYEIEKI</sequence>
<evidence type="ECO:0000259" key="3">
    <source>
        <dbReference type="PROSITE" id="PS51272"/>
    </source>
</evidence>
<dbReference type="Proteomes" id="UP000242329">
    <property type="component" value="Unassembled WGS sequence"/>
</dbReference>
<dbReference type="InterPro" id="IPR051465">
    <property type="entry name" value="Cell_Envelope_Struct_Comp"/>
</dbReference>
<dbReference type="RefSeq" id="WP_073092636.1">
    <property type="nucleotide sequence ID" value="NZ_FQWY01000029.1"/>
</dbReference>
<evidence type="ECO:0000256" key="1">
    <source>
        <dbReference type="ARBA" id="ARBA00022737"/>
    </source>
</evidence>
<evidence type="ECO:0000256" key="2">
    <source>
        <dbReference type="SAM" id="SignalP"/>
    </source>
</evidence>
<proteinExistence type="predicted"/>
<evidence type="ECO:0000313" key="5">
    <source>
        <dbReference type="Proteomes" id="UP000242329"/>
    </source>
</evidence>
<keyword evidence="1" id="KW-0677">Repeat</keyword>
<keyword evidence="2" id="KW-0732">Signal</keyword>
<dbReference type="EMBL" id="FQWY01000029">
    <property type="protein sequence ID" value="SHH08011.1"/>
    <property type="molecule type" value="Genomic_DNA"/>
</dbReference>
<name>A0A1M5Q2M5_9FIRM</name>
<dbReference type="PROSITE" id="PS51272">
    <property type="entry name" value="SLH"/>
    <property type="match status" value="2"/>
</dbReference>
<keyword evidence="5" id="KW-1185">Reference proteome</keyword>
<dbReference type="STRING" id="1123382.SAMN02745221_01632"/>
<dbReference type="PROSITE" id="PS51257">
    <property type="entry name" value="PROKAR_LIPOPROTEIN"/>
    <property type="match status" value="1"/>
</dbReference>